<dbReference type="PROSITE" id="PS50943">
    <property type="entry name" value="HTH_CROC1"/>
    <property type="match status" value="1"/>
</dbReference>
<dbReference type="RefSeq" id="WP_382415808.1">
    <property type="nucleotide sequence ID" value="NZ_AP031500.1"/>
</dbReference>
<evidence type="ECO:0000259" key="4">
    <source>
        <dbReference type="PROSITE" id="PS50943"/>
    </source>
</evidence>
<dbReference type="Pfam" id="PF00717">
    <property type="entry name" value="Peptidase_S24"/>
    <property type="match status" value="1"/>
</dbReference>
<evidence type="ECO:0000256" key="3">
    <source>
        <dbReference type="ARBA" id="ARBA00023163"/>
    </source>
</evidence>
<evidence type="ECO:0000313" key="5">
    <source>
        <dbReference type="EMBL" id="MFC3155221.1"/>
    </source>
</evidence>
<dbReference type="InterPro" id="IPR010982">
    <property type="entry name" value="Lambda_DNA-bd_dom_sf"/>
</dbReference>
<name>A0ABV7HQY4_9GAMM</name>
<protein>
    <submittedName>
        <fullName evidence="5">XRE family transcriptional regulator</fullName>
    </submittedName>
</protein>
<keyword evidence="2" id="KW-0238">DNA-binding</keyword>
<organism evidence="5 6">
    <name type="scientific">Gilvimarinus japonicus</name>
    <dbReference type="NCBI Taxonomy" id="1796469"/>
    <lineage>
        <taxon>Bacteria</taxon>
        <taxon>Pseudomonadati</taxon>
        <taxon>Pseudomonadota</taxon>
        <taxon>Gammaproteobacteria</taxon>
        <taxon>Cellvibrionales</taxon>
        <taxon>Cellvibrionaceae</taxon>
        <taxon>Gilvimarinus</taxon>
    </lineage>
</organism>
<dbReference type="EMBL" id="JBHRTL010000006">
    <property type="protein sequence ID" value="MFC3155221.1"/>
    <property type="molecule type" value="Genomic_DNA"/>
</dbReference>
<dbReference type="PANTHER" id="PTHR40661">
    <property type="match status" value="1"/>
</dbReference>
<dbReference type="CDD" id="cd06529">
    <property type="entry name" value="S24_LexA-like"/>
    <property type="match status" value="1"/>
</dbReference>
<accession>A0ABV7HQY4</accession>
<dbReference type="Pfam" id="PF01381">
    <property type="entry name" value="HTH_3"/>
    <property type="match status" value="1"/>
</dbReference>
<dbReference type="InterPro" id="IPR039418">
    <property type="entry name" value="LexA-like"/>
</dbReference>
<keyword evidence="1" id="KW-0805">Transcription regulation</keyword>
<dbReference type="CDD" id="cd00093">
    <property type="entry name" value="HTH_XRE"/>
    <property type="match status" value="1"/>
</dbReference>
<feature type="domain" description="HTH cro/C1-type" evidence="4">
    <location>
        <begin position="11"/>
        <end position="65"/>
    </location>
</feature>
<sequence length="230" mass="25237">MNKNLLANERITQLRDLLGLSQSDFSDRIGITQGALSQLEASKSKLSMTTINSIHQAFSVNCNWLVAGEGKTFLVDTQGDISPLQGSSCPDPLIPMVNVDAHAGYISQCNDPNYIKTLGVYRIPGFEDGDYRLFETDGDSMEPSLYSGEVVIAERLEPGKAFDDGSLAVIVAEDGVLAKRIYLSTQDKLIVKSDNTAYKPYTLNKKDIGEIWLIRSKITSHFNGVSAPQR</sequence>
<dbReference type="SMART" id="SM00530">
    <property type="entry name" value="HTH_XRE"/>
    <property type="match status" value="1"/>
</dbReference>
<dbReference type="PANTHER" id="PTHR40661:SF3">
    <property type="entry name" value="FELS-1 PROPHAGE TRANSCRIPTIONAL REGULATOR"/>
    <property type="match status" value="1"/>
</dbReference>
<keyword evidence="3" id="KW-0804">Transcription</keyword>
<dbReference type="InterPro" id="IPR015927">
    <property type="entry name" value="Peptidase_S24_S26A/B/C"/>
</dbReference>
<dbReference type="Proteomes" id="UP001595548">
    <property type="component" value="Unassembled WGS sequence"/>
</dbReference>
<dbReference type="SUPFAM" id="SSF51306">
    <property type="entry name" value="LexA/Signal peptidase"/>
    <property type="match status" value="1"/>
</dbReference>
<proteinExistence type="predicted"/>
<dbReference type="Gene3D" id="2.10.109.10">
    <property type="entry name" value="Umud Fragment, subunit A"/>
    <property type="match status" value="1"/>
</dbReference>
<gene>
    <name evidence="5" type="ORF">ACFOEB_08415</name>
</gene>
<keyword evidence="6" id="KW-1185">Reference proteome</keyword>
<dbReference type="SUPFAM" id="SSF47413">
    <property type="entry name" value="lambda repressor-like DNA-binding domains"/>
    <property type="match status" value="1"/>
</dbReference>
<evidence type="ECO:0000256" key="1">
    <source>
        <dbReference type="ARBA" id="ARBA00023015"/>
    </source>
</evidence>
<dbReference type="InterPro" id="IPR001387">
    <property type="entry name" value="Cro/C1-type_HTH"/>
</dbReference>
<reference evidence="6" key="1">
    <citation type="journal article" date="2019" name="Int. J. Syst. Evol. Microbiol.">
        <title>The Global Catalogue of Microorganisms (GCM) 10K type strain sequencing project: providing services to taxonomists for standard genome sequencing and annotation.</title>
        <authorList>
            <consortium name="The Broad Institute Genomics Platform"/>
            <consortium name="The Broad Institute Genome Sequencing Center for Infectious Disease"/>
            <person name="Wu L."/>
            <person name="Ma J."/>
        </authorList>
    </citation>
    <scope>NUCLEOTIDE SEQUENCE [LARGE SCALE GENOMIC DNA]</scope>
    <source>
        <strain evidence="6">KCTC 52141</strain>
    </source>
</reference>
<dbReference type="InterPro" id="IPR036286">
    <property type="entry name" value="LexA/Signal_pep-like_sf"/>
</dbReference>
<evidence type="ECO:0000313" key="6">
    <source>
        <dbReference type="Proteomes" id="UP001595548"/>
    </source>
</evidence>
<evidence type="ECO:0000256" key="2">
    <source>
        <dbReference type="ARBA" id="ARBA00023125"/>
    </source>
</evidence>
<comment type="caution">
    <text evidence="5">The sequence shown here is derived from an EMBL/GenBank/DDBJ whole genome shotgun (WGS) entry which is preliminary data.</text>
</comment>
<dbReference type="Gene3D" id="1.10.260.40">
    <property type="entry name" value="lambda repressor-like DNA-binding domains"/>
    <property type="match status" value="1"/>
</dbReference>